<gene>
    <name evidence="12" type="ORF">SCF082_LOCUS23707</name>
</gene>
<evidence type="ECO:0000256" key="10">
    <source>
        <dbReference type="RuleBase" id="RU004349"/>
    </source>
</evidence>
<evidence type="ECO:0000256" key="7">
    <source>
        <dbReference type="ARBA" id="ARBA00023010"/>
    </source>
</evidence>
<comment type="caution">
    <text evidence="12">The sequence shown here is derived from an EMBL/GenBank/DDBJ whole genome shotgun (WGS) entry which is preliminary data.</text>
</comment>
<keyword evidence="3 9" id="KW-0813">Transport</keyword>
<comment type="similarity">
    <text evidence="2 10">Belongs to the SecY/SEC61-alpha family.</text>
</comment>
<dbReference type="InterPro" id="IPR030659">
    <property type="entry name" value="SecY_CS"/>
</dbReference>
<dbReference type="Pfam" id="PF00344">
    <property type="entry name" value="SecY"/>
    <property type="match status" value="1"/>
</dbReference>
<feature type="transmembrane region" description="Helical" evidence="11">
    <location>
        <begin position="110"/>
        <end position="129"/>
    </location>
</feature>
<evidence type="ECO:0000313" key="13">
    <source>
        <dbReference type="Proteomes" id="UP001642464"/>
    </source>
</evidence>
<evidence type="ECO:0000256" key="5">
    <source>
        <dbReference type="ARBA" id="ARBA00022927"/>
    </source>
</evidence>
<evidence type="ECO:0000256" key="2">
    <source>
        <dbReference type="ARBA" id="ARBA00005751"/>
    </source>
</evidence>
<sequence>MPLRVRGHARGLAAPQGGLGFVDQLFGGGLGRVSFFALGIGPYITASIIFQILTTITPSLKALAAGEEGEAGREKYKNYTKIAAFFFALIQGFGQSTALSPFVFDNGPLWTLQITLQFAVGSMITLFIADQITEQKLGNGSSLLVFSSIVANLPRTIGATAAKAADNETGTAAVALFTVTLLVTILGLVYVLQAERRIPILFAKRLQDEASGQGSTDDAGQSYLPIKLNASGVLPLIFVGSLLSLPALAANYTKAPWLQSVAKSLLPGSDAYIPVSMVLIALFSYVSTFQVLDPKDMATNLRKQAAAIPQVRPGRETEEYLREVLSRTSIFGAIILALLFVLPNLIELVTKLSTPNSFGGTSLLILVGVAADTWRQLQAELLMQQYSTDVDQFYKGRRT</sequence>
<evidence type="ECO:0000256" key="6">
    <source>
        <dbReference type="ARBA" id="ARBA00022989"/>
    </source>
</evidence>
<dbReference type="PROSITE" id="PS00756">
    <property type="entry name" value="SECY_2"/>
    <property type="match status" value="1"/>
</dbReference>
<name>A0ABP0LNY0_9DINO</name>
<protein>
    <submittedName>
        <fullName evidence="12">Chloroplastic (CpSecY)</fullName>
    </submittedName>
</protein>
<dbReference type="InterPro" id="IPR002208">
    <property type="entry name" value="SecY/SEC61-alpha"/>
</dbReference>
<organism evidence="12 13">
    <name type="scientific">Durusdinium trenchii</name>
    <dbReference type="NCBI Taxonomy" id="1381693"/>
    <lineage>
        <taxon>Eukaryota</taxon>
        <taxon>Sar</taxon>
        <taxon>Alveolata</taxon>
        <taxon>Dinophyceae</taxon>
        <taxon>Suessiales</taxon>
        <taxon>Symbiodiniaceae</taxon>
        <taxon>Durusdinium</taxon>
    </lineage>
</organism>
<proteinExistence type="inferred from homology"/>
<dbReference type="PANTHER" id="PTHR10906">
    <property type="entry name" value="SECY/SEC61-ALPHA FAMILY MEMBER"/>
    <property type="match status" value="1"/>
</dbReference>
<evidence type="ECO:0000256" key="3">
    <source>
        <dbReference type="ARBA" id="ARBA00022448"/>
    </source>
</evidence>
<evidence type="ECO:0000256" key="1">
    <source>
        <dbReference type="ARBA" id="ARBA00004141"/>
    </source>
</evidence>
<dbReference type="NCBIfam" id="TIGR00967">
    <property type="entry name" value="3a0501s007"/>
    <property type="match status" value="1"/>
</dbReference>
<evidence type="ECO:0000256" key="4">
    <source>
        <dbReference type="ARBA" id="ARBA00022692"/>
    </source>
</evidence>
<reference evidence="12 13" key="1">
    <citation type="submission" date="2024-02" db="EMBL/GenBank/DDBJ databases">
        <authorList>
            <person name="Chen Y."/>
            <person name="Shah S."/>
            <person name="Dougan E. K."/>
            <person name="Thang M."/>
            <person name="Chan C."/>
        </authorList>
    </citation>
    <scope>NUCLEOTIDE SEQUENCE [LARGE SCALE GENOMIC DNA]</scope>
</reference>
<dbReference type="Proteomes" id="UP001642464">
    <property type="component" value="Unassembled WGS sequence"/>
</dbReference>
<keyword evidence="7 9" id="KW-0811">Translocation</keyword>
<evidence type="ECO:0000256" key="8">
    <source>
        <dbReference type="ARBA" id="ARBA00023136"/>
    </source>
</evidence>
<keyword evidence="8 11" id="KW-0472">Membrane</keyword>
<evidence type="ECO:0000256" key="11">
    <source>
        <dbReference type="SAM" id="Phobius"/>
    </source>
</evidence>
<keyword evidence="4 9" id="KW-0812">Transmembrane</keyword>
<feature type="transmembrane region" description="Helical" evidence="11">
    <location>
        <begin position="272"/>
        <end position="292"/>
    </location>
</feature>
<feature type="transmembrane region" description="Helical" evidence="11">
    <location>
        <begin position="173"/>
        <end position="192"/>
    </location>
</feature>
<accession>A0ABP0LNY0</accession>
<dbReference type="HAMAP" id="MF_01465">
    <property type="entry name" value="SecY"/>
    <property type="match status" value="1"/>
</dbReference>
<dbReference type="InterPro" id="IPR026593">
    <property type="entry name" value="SecY"/>
</dbReference>
<evidence type="ECO:0000313" key="12">
    <source>
        <dbReference type="EMBL" id="CAK9040918.1"/>
    </source>
</evidence>
<feature type="transmembrane region" description="Helical" evidence="11">
    <location>
        <begin position="33"/>
        <end position="53"/>
    </location>
</feature>
<feature type="transmembrane region" description="Helical" evidence="11">
    <location>
        <begin position="324"/>
        <end position="346"/>
    </location>
</feature>
<keyword evidence="13" id="KW-1185">Reference proteome</keyword>
<dbReference type="Gene3D" id="1.10.3370.10">
    <property type="entry name" value="SecY subunit domain"/>
    <property type="match status" value="1"/>
</dbReference>
<dbReference type="PIRSF" id="PIRSF004557">
    <property type="entry name" value="SecY"/>
    <property type="match status" value="1"/>
</dbReference>
<dbReference type="SUPFAM" id="SSF103491">
    <property type="entry name" value="Preprotein translocase SecY subunit"/>
    <property type="match status" value="1"/>
</dbReference>
<dbReference type="PRINTS" id="PR00303">
    <property type="entry name" value="SECYTRNLCASE"/>
</dbReference>
<feature type="transmembrane region" description="Helical" evidence="11">
    <location>
        <begin position="233"/>
        <end position="252"/>
    </location>
</feature>
<comment type="subcellular location">
    <subcellularLocation>
        <location evidence="1 9">Membrane</location>
        <topology evidence="1 9">Multi-pass membrane protein</topology>
    </subcellularLocation>
</comment>
<feature type="transmembrane region" description="Helical" evidence="11">
    <location>
        <begin position="82"/>
        <end position="104"/>
    </location>
</feature>
<keyword evidence="6 11" id="KW-1133">Transmembrane helix</keyword>
<evidence type="ECO:0000256" key="9">
    <source>
        <dbReference type="RuleBase" id="RU003484"/>
    </source>
</evidence>
<keyword evidence="5 9" id="KW-0653">Protein transport</keyword>
<dbReference type="EMBL" id="CAXAMM010017335">
    <property type="protein sequence ID" value="CAK9040918.1"/>
    <property type="molecule type" value="Genomic_DNA"/>
</dbReference>
<dbReference type="PROSITE" id="PS00755">
    <property type="entry name" value="SECY_1"/>
    <property type="match status" value="1"/>
</dbReference>
<dbReference type="InterPro" id="IPR023201">
    <property type="entry name" value="SecY_dom_sf"/>
</dbReference>
<feature type="transmembrane region" description="Helical" evidence="11">
    <location>
        <begin position="141"/>
        <end position="161"/>
    </location>
</feature>